<evidence type="ECO:0000313" key="8">
    <source>
        <dbReference type="EMBL" id="CDO76710.1"/>
    </source>
</evidence>
<evidence type="ECO:0000256" key="6">
    <source>
        <dbReference type="RuleBase" id="RU367155"/>
    </source>
</evidence>
<comment type="subcellular location">
    <subcellularLocation>
        <location evidence="1 6">Nucleus</location>
    </subcellularLocation>
</comment>
<keyword evidence="3 6" id="KW-0238">DNA-binding</keyword>
<dbReference type="GO" id="GO:0003700">
    <property type="term" value="F:DNA-binding transcription factor activity"/>
    <property type="evidence" value="ECO:0007669"/>
    <property type="project" value="UniProtKB-UniRule"/>
</dbReference>
<proteinExistence type="inferred from homology"/>
<feature type="compositionally biased region" description="Basic residues" evidence="7">
    <location>
        <begin position="32"/>
        <end position="53"/>
    </location>
</feature>
<feature type="compositionally biased region" description="Pro residues" evidence="7">
    <location>
        <begin position="320"/>
        <end position="330"/>
    </location>
</feature>
<dbReference type="GO" id="GO:0005634">
    <property type="term" value="C:nucleus"/>
    <property type="evidence" value="ECO:0007669"/>
    <property type="project" value="UniProtKB-SubCell"/>
</dbReference>
<keyword evidence="4 6" id="KW-0804">Transcription</keyword>
<dbReference type="Gene3D" id="6.10.250.2430">
    <property type="match status" value="1"/>
</dbReference>
<comment type="subunit">
    <text evidence="6">Heterotrimer.</text>
</comment>
<keyword evidence="5 6" id="KW-0539">Nucleus</keyword>
<dbReference type="EMBL" id="CCBP010000407">
    <property type="protein sequence ID" value="CDO76710.1"/>
    <property type="molecule type" value="Genomic_DNA"/>
</dbReference>
<dbReference type="STRING" id="5643.A0A060SQR0"/>
<accession>A0A060SQR0</accession>
<keyword evidence="2 6" id="KW-0805">Transcription regulation</keyword>
<keyword evidence="9" id="KW-1185">Reference proteome</keyword>
<dbReference type="Pfam" id="PF02045">
    <property type="entry name" value="CBFB_NFYA"/>
    <property type="match status" value="1"/>
</dbReference>
<dbReference type="OrthoDB" id="1097733at2759"/>
<feature type="compositionally biased region" description="Low complexity" evidence="7">
    <location>
        <begin position="352"/>
        <end position="362"/>
    </location>
</feature>
<feature type="compositionally biased region" description="Pro residues" evidence="7">
    <location>
        <begin position="188"/>
        <end position="206"/>
    </location>
</feature>
<gene>
    <name evidence="8" type="ORF">BN946_scf184796.g4</name>
</gene>
<feature type="compositionally biased region" description="Low complexity" evidence="7">
    <location>
        <begin position="309"/>
        <end position="319"/>
    </location>
</feature>
<reference evidence="8" key="1">
    <citation type="submission" date="2014-01" db="EMBL/GenBank/DDBJ databases">
        <title>The genome of the white-rot fungus Pycnoporus cinnabarinus: a basidiomycete model with a versatile arsenal for lignocellulosic biomass breakdown.</title>
        <authorList>
            <person name="Levasseur A."/>
            <person name="Lomascolo A."/>
            <person name="Ruiz-Duenas F.J."/>
            <person name="Uzan E."/>
            <person name="Piumi F."/>
            <person name="Kues U."/>
            <person name="Ram A.F.J."/>
            <person name="Murat C."/>
            <person name="Haon M."/>
            <person name="Benoit I."/>
            <person name="Arfi Y."/>
            <person name="Chevret D."/>
            <person name="Drula E."/>
            <person name="Kwon M.J."/>
            <person name="Gouret P."/>
            <person name="Lesage-Meessen L."/>
            <person name="Lombard V."/>
            <person name="Mariette J."/>
            <person name="Noirot C."/>
            <person name="Park J."/>
            <person name="Patyshakuliyeva A."/>
            <person name="Wieneger R.A.B."/>
            <person name="Wosten H.A.B."/>
            <person name="Martin F."/>
            <person name="Coutinho P.M."/>
            <person name="de Vries R."/>
            <person name="Martinez A.T."/>
            <person name="Klopp C."/>
            <person name="Pontarotti P."/>
            <person name="Henrissat B."/>
            <person name="Record E."/>
        </authorList>
    </citation>
    <scope>NUCLEOTIDE SEQUENCE [LARGE SCALE GENOMIC DNA]</scope>
    <source>
        <strain evidence="8">BRFM137</strain>
    </source>
</reference>
<feature type="compositionally biased region" description="Low complexity" evidence="7">
    <location>
        <begin position="155"/>
        <end position="187"/>
    </location>
</feature>
<dbReference type="AlphaFoldDB" id="A0A060SQR0"/>
<evidence type="ECO:0000256" key="2">
    <source>
        <dbReference type="ARBA" id="ARBA00023015"/>
    </source>
</evidence>
<dbReference type="PANTHER" id="PTHR12632">
    <property type="entry name" value="TRANSCRIPTION FACTOR NF-Y ALPHA-RELATED"/>
    <property type="match status" value="1"/>
</dbReference>
<evidence type="ECO:0000313" key="9">
    <source>
        <dbReference type="Proteomes" id="UP000029665"/>
    </source>
</evidence>
<evidence type="ECO:0000256" key="3">
    <source>
        <dbReference type="ARBA" id="ARBA00023125"/>
    </source>
</evidence>
<dbReference type="Proteomes" id="UP000029665">
    <property type="component" value="Unassembled WGS sequence"/>
</dbReference>
<comment type="similarity">
    <text evidence="6">Belongs to the NFYA/HAP2 subunit family.</text>
</comment>
<dbReference type="GO" id="GO:0003677">
    <property type="term" value="F:DNA binding"/>
    <property type="evidence" value="ECO:0007669"/>
    <property type="project" value="UniProtKB-KW"/>
</dbReference>
<dbReference type="InterPro" id="IPR001289">
    <property type="entry name" value="NFYA"/>
</dbReference>
<protein>
    <recommendedName>
        <fullName evidence="6">Transcriptional activator HAP2</fullName>
    </recommendedName>
</protein>
<comment type="caution">
    <text evidence="8">The sequence shown here is derived from an EMBL/GenBank/DDBJ whole genome shotgun (WGS) entry which is preliminary data.</text>
</comment>
<dbReference type="HOGENOM" id="CLU_744228_0_0_1"/>
<name>A0A060SQR0_PYCCI</name>
<evidence type="ECO:0000256" key="1">
    <source>
        <dbReference type="ARBA" id="ARBA00004123"/>
    </source>
</evidence>
<evidence type="ECO:0000256" key="5">
    <source>
        <dbReference type="ARBA" id="ARBA00023242"/>
    </source>
</evidence>
<organism evidence="8 9">
    <name type="scientific">Pycnoporus cinnabarinus</name>
    <name type="common">Cinnabar-red polypore</name>
    <name type="synonym">Trametes cinnabarina</name>
    <dbReference type="NCBI Taxonomy" id="5643"/>
    <lineage>
        <taxon>Eukaryota</taxon>
        <taxon>Fungi</taxon>
        <taxon>Dikarya</taxon>
        <taxon>Basidiomycota</taxon>
        <taxon>Agaricomycotina</taxon>
        <taxon>Agaricomycetes</taxon>
        <taxon>Polyporales</taxon>
        <taxon>Polyporaceae</taxon>
        <taxon>Trametes</taxon>
    </lineage>
</organism>
<feature type="compositionally biased region" description="Pro residues" evidence="7">
    <location>
        <begin position="142"/>
        <end position="154"/>
    </location>
</feature>
<dbReference type="PROSITE" id="PS51152">
    <property type="entry name" value="NFYA_HAP2_2"/>
    <property type="match status" value="1"/>
</dbReference>
<feature type="compositionally biased region" description="Basic and acidic residues" evidence="7">
    <location>
        <begin position="363"/>
        <end position="372"/>
    </location>
</feature>
<dbReference type="PRINTS" id="PR00616">
    <property type="entry name" value="CCAATSUBUNTB"/>
</dbReference>
<feature type="compositionally biased region" description="Polar residues" evidence="7">
    <location>
        <begin position="241"/>
        <end position="258"/>
    </location>
</feature>
<sequence>MDEEPLYVNAKQYYRILKRRVARARLEELHRLSKQRKPYLHESRHKHAMRRPRGPGGRFLTAEEIAAQKANQEAEAGPSGTASIDGEGEDDPDAAMDSPRDPSMSIDSPSEATQSLASQSPAQQFDKQRETRPPPLSQGQPPLQPRPQPAPNLQPQPQSQQPLTTQQQQQQQQQQRTQQHPQLQSRPKPQPSPIPQQPQHAQPPVPTIRSPHPHPSAPSPYLALGHSTSPVNLINVGGFQSPMSGNTVSLASPHSTPTLPDPLNPFDHVPPPTDPHPGTHDGSRNLNATGLPPPRPTARAHTHVHTGQPGQAAHMHPGHPAAPPPGPLPPQQHIAAAEHGDAPAVPRRYADAPRPASACARAAPRDVPEPGG</sequence>
<dbReference type="SMART" id="SM00521">
    <property type="entry name" value="CBF"/>
    <property type="match status" value="1"/>
</dbReference>
<comment type="function">
    <text evidence="6">Component of the sequence-specific heterotrimeric transcription factor (NF-Y) which specifically recognizes a 5'-CCAAT-3' box motif found in the promoters of its target genes.</text>
</comment>
<evidence type="ECO:0000256" key="4">
    <source>
        <dbReference type="ARBA" id="ARBA00023163"/>
    </source>
</evidence>
<evidence type="ECO:0000256" key="7">
    <source>
        <dbReference type="SAM" id="MobiDB-lite"/>
    </source>
</evidence>
<feature type="compositionally biased region" description="Polar residues" evidence="7">
    <location>
        <begin position="105"/>
        <end position="125"/>
    </location>
</feature>
<feature type="compositionally biased region" description="Pro residues" evidence="7">
    <location>
        <begin position="259"/>
        <end position="275"/>
    </location>
</feature>
<feature type="region of interest" description="Disordered" evidence="7">
    <location>
        <begin position="30"/>
        <end position="372"/>
    </location>
</feature>